<evidence type="ECO:0000256" key="1">
    <source>
        <dbReference type="ARBA" id="ARBA00023015"/>
    </source>
</evidence>
<dbReference type="Gene3D" id="1.10.10.60">
    <property type="entry name" value="Homeodomain-like"/>
    <property type="match status" value="2"/>
</dbReference>
<keyword evidence="6" id="KW-1185">Reference proteome</keyword>
<dbReference type="Pfam" id="PF12833">
    <property type="entry name" value="HTH_18"/>
    <property type="match status" value="1"/>
</dbReference>
<evidence type="ECO:0000256" key="3">
    <source>
        <dbReference type="ARBA" id="ARBA00023163"/>
    </source>
</evidence>
<dbReference type="GO" id="GO:0003700">
    <property type="term" value="F:DNA-binding transcription factor activity"/>
    <property type="evidence" value="ECO:0007669"/>
    <property type="project" value="InterPro"/>
</dbReference>
<dbReference type="SUPFAM" id="SSF51182">
    <property type="entry name" value="RmlC-like cupins"/>
    <property type="match status" value="1"/>
</dbReference>
<dbReference type="EMBL" id="JAAFZH010000006">
    <property type="protein sequence ID" value="NDU96429.1"/>
    <property type="molecule type" value="Genomic_DNA"/>
</dbReference>
<name>A0A6L9LIK6_9BACT</name>
<dbReference type="SMART" id="SM00342">
    <property type="entry name" value="HTH_ARAC"/>
    <property type="match status" value="1"/>
</dbReference>
<dbReference type="RefSeq" id="WP_163950525.1">
    <property type="nucleotide sequence ID" value="NZ_JAAFZH010000006.1"/>
</dbReference>
<proteinExistence type="predicted"/>
<accession>A0A6L9LIK6</accession>
<dbReference type="InterPro" id="IPR003313">
    <property type="entry name" value="AraC-bd"/>
</dbReference>
<dbReference type="InterPro" id="IPR014710">
    <property type="entry name" value="RmlC-like_jellyroll"/>
</dbReference>
<keyword evidence="3" id="KW-0804">Transcription</keyword>
<dbReference type="InterPro" id="IPR011051">
    <property type="entry name" value="RmlC_Cupin_sf"/>
</dbReference>
<comment type="caution">
    <text evidence="5">The sequence shown here is derived from an EMBL/GenBank/DDBJ whole genome shotgun (WGS) entry which is preliminary data.</text>
</comment>
<dbReference type="InterPro" id="IPR020449">
    <property type="entry name" value="Tscrpt_reg_AraC-type_HTH"/>
</dbReference>
<dbReference type="SUPFAM" id="SSF46689">
    <property type="entry name" value="Homeodomain-like"/>
    <property type="match status" value="1"/>
</dbReference>
<evidence type="ECO:0000313" key="5">
    <source>
        <dbReference type="EMBL" id="NDU96429.1"/>
    </source>
</evidence>
<gene>
    <name evidence="5" type="ORF">GK108_16230</name>
</gene>
<keyword evidence="2" id="KW-0238">DNA-binding</keyword>
<dbReference type="InterPro" id="IPR009057">
    <property type="entry name" value="Homeodomain-like_sf"/>
</dbReference>
<evidence type="ECO:0000259" key="4">
    <source>
        <dbReference type="PROSITE" id="PS01124"/>
    </source>
</evidence>
<evidence type="ECO:0000256" key="2">
    <source>
        <dbReference type="ARBA" id="ARBA00023125"/>
    </source>
</evidence>
<dbReference type="InterPro" id="IPR018060">
    <property type="entry name" value="HTH_AraC"/>
</dbReference>
<organism evidence="5 6">
    <name type="scientific">Spirosoma terrae</name>
    <dbReference type="NCBI Taxonomy" id="1968276"/>
    <lineage>
        <taxon>Bacteria</taxon>
        <taxon>Pseudomonadati</taxon>
        <taxon>Bacteroidota</taxon>
        <taxon>Cytophagia</taxon>
        <taxon>Cytophagales</taxon>
        <taxon>Cytophagaceae</taxon>
        <taxon>Spirosoma</taxon>
    </lineage>
</organism>
<evidence type="ECO:0000313" key="6">
    <source>
        <dbReference type="Proteomes" id="UP000474175"/>
    </source>
</evidence>
<dbReference type="Gene3D" id="2.60.120.10">
    <property type="entry name" value="Jelly Rolls"/>
    <property type="match status" value="1"/>
</dbReference>
<dbReference type="AlphaFoldDB" id="A0A6L9LIK6"/>
<dbReference type="PROSITE" id="PS01124">
    <property type="entry name" value="HTH_ARAC_FAMILY_2"/>
    <property type="match status" value="1"/>
</dbReference>
<dbReference type="GO" id="GO:0043565">
    <property type="term" value="F:sequence-specific DNA binding"/>
    <property type="evidence" value="ECO:0007669"/>
    <property type="project" value="InterPro"/>
</dbReference>
<feature type="domain" description="HTH araC/xylS-type" evidence="4">
    <location>
        <begin position="184"/>
        <end position="282"/>
    </location>
</feature>
<reference evidence="5 6" key="1">
    <citation type="submission" date="2020-02" db="EMBL/GenBank/DDBJ databases">
        <title>Draft genome sequence of two Spirosoma agri KCTC 52727 and Spirosoma terrae KCTC 52035.</title>
        <authorList>
            <person name="Rojas J."/>
            <person name="Ambika Manirajan B."/>
            <person name="Suarez C."/>
            <person name="Ratering S."/>
            <person name="Schnell S."/>
        </authorList>
    </citation>
    <scope>NUCLEOTIDE SEQUENCE [LARGE SCALE GENOMIC DNA]</scope>
    <source>
        <strain evidence="5 6">KCTC 52035</strain>
    </source>
</reference>
<protein>
    <submittedName>
        <fullName evidence="5">AraC family transcriptional regulator</fullName>
    </submittedName>
</protein>
<dbReference type="PANTHER" id="PTHR43280">
    <property type="entry name" value="ARAC-FAMILY TRANSCRIPTIONAL REGULATOR"/>
    <property type="match status" value="1"/>
</dbReference>
<dbReference type="CDD" id="cd06976">
    <property type="entry name" value="cupin_MtlR-like_N"/>
    <property type="match status" value="1"/>
</dbReference>
<dbReference type="PANTHER" id="PTHR43280:SF27">
    <property type="entry name" value="TRANSCRIPTIONAL REGULATOR MTLR"/>
    <property type="match status" value="1"/>
</dbReference>
<dbReference type="Proteomes" id="UP000474175">
    <property type="component" value="Unassembled WGS sequence"/>
</dbReference>
<keyword evidence="1" id="KW-0805">Transcription regulation</keyword>
<sequence length="286" mass="33315">MVAKLHIVPKQVDNAFSIRHDIVPQFGSIWHYHPEIELHYLVKGEGIRFVGDSIGNFQQDDMILMGSNVPHTWKCNMPSSSDYNVEALVLHFHPECLGKEFLNVYETQGISKLFEQAKTGLIIKGSSKEKIKRLMWRMLRETGLNKVVYLLRIYVILLESREYEVLSNSVEYTKFNQLDGSRMEKVLSFTLQNFRNKILIEDVAQLTNLSVTSFCRFFKMTNNKSYFDFLTEVRLSHACRLLIKTDYTIAHIALDSGFENTSNFYRHFKNVKGITPKQYKNLFFSA</sequence>
<dbReference type="PRINTS" id="PR00032">
    <property type="entry name" value="HTHARAC"/>
</dbReference>
<dbReference type="Pfam" id="PF02311">
    <property type="entry name" value="AraC_binding"/>
    <property type="match status" value="1"/>
</dbReference>